<dbReference type="PANTHER" id="PTHR30294">
    <property type="entry name" value="MEMBRANE COMPONENT OF ABC TRANSPORTER YHHJ-RELATED"/>
    <property type="match status" value="1"/>
</dbReference>
<evidence type="ECO:0000256" key="3">
    <source>
        <dbReference type="ARBA" id="ARBA00022692"/>
    </source>
</evidence>
<evidence type="ECO:0000256" key="2">
    <source>
        <dbReference type="ARBA" id="ARBA00022475"/>
    </source>
</evidence>
<dbReference type="AlphaFoldDB" id="A0AB38YIA4"/>
<dbReference type="EMBL" id="CP101717">
    <property type="protein sequence ID" value="WLD59133.1"/>
    <property type="molecule type" value="Genomic_DNA"/>
</dbReference>
<proteinExistence type="predicted"/>
<dbReference type="GO" id="GO:0005886">
    <property type="term" value="C:plasma membrane"/>
    <property type="evidence" value="ECO:0007669"/>
    <property type="project" value="UniProtKB-SubCell"/>
</dbReference>
<evidence type="ECO:0000256" key="1">
    <source>
        <dbReference type="ARBA" id="ARBA00004651"/>
    </source>
</evidence>
<feature type="transmembrane region" description="Helical" evidence="6">
    <location>
        <begin position="340"/>
        <end position="358"/>
    </location>
</feature>
<organism evidence="8">
    <name type="scientific">Salinispirillum sp. LH 10-3-1</name>
    <dbReference type="NCBI Taxonomy" id="2952525"/>
    <lineage>
        <taxon>Bacteria</taxon>
        <taxon>Pseudomonadati</taxon>
        <taxon>Pseudomonadota</taxon>
        <taxon>Gammaproteobacteria</taxon>
        <taxon>Oceanospirillales</taxon>
        <taxon>Saccharospirillaceae</taxon>
        <taxon>Salinispirillum</taxon>
    </lineage>
</organism>
<gene>
    <name evidence="8" type="ORF">NFC81_04930</name>
</gene>
<keyword evidence="3 6" id="KW-0812">Transmembrane</keyword>
<evidence type="ECO:0000259" key="7">
    <source>
        <dbReference type="Pfam" id="PF12698"/>
    </source>
</evidence>
<keyword evidence="2" id="KW-1003">Cell membrane</keyword>
<protein>
    <submittedName>
        <fullName evidence="8">ABC transporter permease</fullName>
    </submittedName>
</protein>
<feature type="domain" description="ABC-2 type transporter transmembrane" evidence="7">
    <location>
        <begin position="17"/>
        <end position="353"/>
    </location>
</feature>
<dbReference type="InterPro" id="IPR051449">
    <property type="entry name" value="ABC-2_transporter_component"/>
</dbReference>
<dbReference type="Pfam" id="PF12698">
    <property type="entry name" value="ABC2_membrane_3"/>
    <property type="match status" value="1"/>
</dbReference>
<dbReference type="GO" id="GO:0140359">
    <property type="term" value="F:ABC-type transporter activity"/>
    <property type="evidence" value="ECO:0007669"/>
    <property type="project" value="InterPro"/>
</dbReference>
<dbReference type="RefSeq" id="WP_304996422.1">
    <property type="nucleotide sequence ID" value="NZ_CP101717.1"/>
</dbReference>
<comment type="subcellular location">
    <subcellularLocation>
        <location evidence="1">Cell membrane</location>
        <topology evidence="1">Multi-pass membrane protein</topology>
    </subcellularLocation>
</comment>
<evidence type="ECO:0000256" key="6">
    <source>
        <dbReference type="SAM" id="Phobius"/>
    </source>
</evidence>
<feature type="transmembrane region" description="Helical" evidence="6">
    <location>
        <begin position="217"/>
        <end position="236"/>
    </location>
</feature>
<name>A0AB38YIA4_9GAMM</name>
<feature type="transmembrane region" description="Helical" evidence="6">
    <location>
        <begin position="282"/>
        <end position="300"/>
    </location>
</feature>
<keyword evidence="5 6" id="KW-0472">Membrane</keyword>
<evidence type="ECO:0000256" key="4">
    <source>
        <dbReference type="ARBA" id="ARBA00022989"/>
    </source>
</evidence>
<dbReference type="Gene3D" id="3.40.1710.10">
    <property type="entry name" value="abc type-2 transporter like domain"/>
    <property type="match status" value="1"/>
</dbReference>
<sequence>MSRLIDWRALVADKGALLVLLAAPLLYAFFYPLPYQQEQLLQLPVVVVDQDHSTESRQFTRWLNATPSLSVVTIVADTPSAVRAVAEGDAMAWVTLPSGFATALQRGETANVGVATQGTMVLTSSRIMRDLNDVAAAYGAAVKRAPDGHSSMASAPPVVMQAIPMYNPSEGYGSYVVPGVLVMLIQQSLWMGLALFAGWQRQQSQSLWHQRRGRYGLWLVGTGVAVLTTAFSFGFVMRYQGYPQQAQWLSLCLFGVLFAASCAASGLALARCFRTREQGMQWLLASAIPFFFFSGYPIPVENLPPVLQALRWAVPSTAGIDGFMTLNAIGGGLAEVRTSMGVLATILALSLLVLGWQGRGDAKSTA</sequence>
<feature type="transmembrane region" description="Helical" evidence="6">
    <location>
        <begin position="248"/>
        <end position="270"/>
    </location>
</feature>
<reference evidence="8" key="1">
    <citation type="submission" date="2022-07" db="EMBL/GenBank/DDBJ databases">
        <title>Complete genome sequence of Salinispirillum sp. LH10-3-1 capable of multiple carbohydrate inversion isolated from a soda lake.</title>
        <authorList>
            <person name="Liu J."/>
            <person name="Zhai Y."/>
            <person name="Zhang H."/>
            <person name="Yang H."/>
            <person name="Qu J."/>
            <person name="Li J."/>
        </authorList>
    </citation>
    <scope>NUCLEOTIDE SEQUENCE</scope>
    <source>
        <strain evidence="8">LH 10-3-1</strain>
    </source>
</reference>
<evidence type="ECO:0000256" key="5">
    <source>
        <dbReference type="ARBA" id="ARBA00023136"/>
    </source>
</evidence>
<keyword evidence="4 6" id="KW-1133">Transmembrane helix</keyword>
<dbReference type="PANTHER" id="PTHR30294:SF46">
    <property type="entry name" value="ABC TRANSPORTER PERMEASE"/>
    <property type="match status" value="1"/>
</dbReference>
<evidence type="ECO:0000313" key="8">
    <source>
        <dbReference type="EMBL" id="WLD59133.1"/>
    </source>
</evidence>
<accession>A0AB38YIA4</accession>
<dbReference type="InterPro" id="IPR013525">
    <property type="entry name" value="ABC2_TM"/>
</dbReference>
<feature type="transmembrane region" description="Helical" evidence="6">
    <location>
        <begin position="175"/>
        <end position="196"/>
    </location>
</feature>